<organism evidence="16 17">
    <name type="scientific">Lysobacter gummosus</name>
    <dbReference type="NCBI Taxonomy" id="262324"/>
    <lineage>
        <taxon>Bacteria</taxon>
        <taxon>Pseudomonadati</taxon>
        <taxon>Pseudomonadota</taxon>
        <taxon>Gammaproteobacteria</taxon>
        <taxon>Lysobacterales</taxon>
        <taxon>Lysobacteraceae</taxon>
        <taxon>Lysobacter</taxon>
    </lineage>
</organism>
<evidence type="ECO:0000313" key="17">
    <source>
        <dbReference type="Proteomes" id="UP000829194"/>
    </source>
</evidence>
<keyword evidence="7 12" id="KW-0798">TonB box</keyword>
<comment type="subcellular location">
    <subcellularLocation>
        <location evidence="1 11">Cell outer membrane</location>
        <topology evidence="1 11">Multi-pass membrane protein</topology>
    </subcellularLocation>
</comment>
<dbReference type="InterPro" id="IPR039426">
    <property type="entry name" value="TonB-dep_rcpt-like"/>
</dbReference>
<keyword evidence="17" id="KW-1185">Reference proteome</keyword>
<dbReference type="PROSITE" id="PS52016">
    <property type="entry name" value="TONB_DEPENDENT_REC_3"/>
    <property type="match status" value="1"/>
</dbReference>
<dbReference type="Pfam" id="PF00593">
    <property type="entry name" value="TonB_dep_Rec_b-barrel"/>
    <property type="match status" value="1"/>
</dbReference>
<dbReference type="Proteomes" id="UP000829194">
    <property type="component" value="Chromosome"/>
</dbReference>
<evidence type="ECO:0000313" key="16">
    <source>
        <dbReference type="EMBL" id="UNP32172.1"/>
    </source>
</evidence>
<evidence type="ECO:0000256" key="2">
    <source>
        <dbReference type="ARBA" id="ARBA00022448"/>
    </source>
</evidence>
<dbReference type="CDD" id="cd01347">
    <property type="entry name" value="ligand_gated_channel"/>
    <property type="match status" value="1"/>
</dbReference>
<dbReference type="SUPFAM" id="SSF56935">
    <property type="entry name" value="Porins"/>
    <property type="match status" value="1"/>
</dbReference>
<keyword evidence="10 11" id="KW-0998">Cell outer membrane</keyword>
<evidence type="ECO:0000256" key="11">
    <source>
        <dbReference type="PROSITE-ProRule" id="PRU01360"/>
    </source>
</evidence>
<feature type="domain" description="TonB-dependent receptor plug" evidence="15">
    <location>
        <begin position="56"/>
        <end position="161"/>
    </location>
</feature>
<dbReference type="PANTHER" id="PTHR30069:SF53">
    <property type="entry name" value="COLICIN I RECEPTOR-RELATED"/>
    <property type="match status" value="1"/>
</dbReference>
<evidence type="ECO:0000256" key="4">
    <source>
        <dbReference type="ARBA" id="ARBA00022692"/>
    </source>
</evidence>
<evidence type="ECO:0000256" key="9">
    <source>
        <dbReference type="ARBA" id="ARBA00023136"/>
    </source>
</evidence>
<sequence>MASVVAVAFPSRPARLALNTALCAALAGAAFGASADTAVDIDQVVVTASRTAQTQDATLAAVTVIDRADIERLQPASLPDLLRGTPGASLANHGGAGKSTSLFLRGTESDHVLVLVDGIKLGSATSGGASLQDIPVEQIERVEIVRGPFSSLYGSEAIGGVVQIFTRRPQGAFAPNFSLSLGSNQTHRGSAGVAGKGERGWYSINAAHEDTDGINACRGKPSPGGAGCFTNSPDRDGYRNSSLTVQGGYRFSEQWDAEARVLRAQSNNLYDGSQNNQTDAVQQVAGAKLRYKPNDRVSVSLNAGRSADLSDNYKNGKYSSTFDTRRQLGSVQGDFSLGQNLLTAGFDWQRDEIESSTRYARDHRILRGAFGQWQRDFGAHALQASLRRDDDSQFGGETTGSVLWGWDFTESMRLTASYGTAFKAPTFNELYFPGYGNPELSPETSRSFELGLRGSFGGERRQVWSLNAYQTRIDDLIAYDASRGVPGNVDRARIRGLEAVLDTRLADWDLRASATWLDARNDSRNSYNDNYLPRRARRSARIDLDRRFELGAARAVSFGASVYAAGQRYDDLANARSLGGYALTDLRLGYAFDAAWSLQLSANNLFDRHYETAAFYNQPGRNYLLTLRYRPLR</sequence>
<keyword evidence="5 13" id="KW-0732">Signal</keyword>
<keyword evidence="4 11" id="KW-0812">Transmembrane</keyword>
<evidence type="ECO:0000256" key="6">
    <source>
        <dbReference type="ARBA" id="ARBA00023065"/>
    </source>
</evidence>
<keyword evidence="8" id="KW-0626">Porin</keyword>
<evidence type="ECO:0000256" key="5">
    <source>
        <dbReference type="ARBA" id="ARBA00022729"/>
    </source>
</evidence>
<keyword evidence="9 11" id="KW-0472">Membrane</keyword>
<evidence type="ECO:0000256" key="8">
    <source>
        <dbReference type="ARBA" id="ARBA00023114"/>
    </source>
</evidence>
<keyword evidence="16" id="KW-0675">Receptor</keyword>
<dbReference type="InterPro" id="IPR012910">
    <property type="entry name" value="Plug_dom"/>
</dbReference>
<evidence type="ECO:0000256" key="7">
    <source>
        <dbReference type="ARBA" id="ARBA00023077"/>
    </source>
</evidence>
<feature type="domain" description="TonB-dependent receptor-like beta-barrel" evidence="14">
    <location>
        <begin position="227"/>
        <end position="605"/>
    </location>
</feature>
<dbReference type="InterPro" id="IPR036942">
    <property type="entry name" value="Beta-barrel_TonB_sf"/>
</dbReference>
<keyword evidence="3 11" id="KW-1134">Transmembrane beta strand</keyword>
<name>A0ABY3XKM5_9GAMM</name>
<accession>A0ABY3XKM5</accession>
<feature type="chain" id="PRO_5046053594" evidence="13">
    <location>
        <begin position="36"/>
        <end position="633"/>
    </location>
</feature>
<evidence type="ECO:0000259" key="15">
    <source>
        <dbReference type="Pfam" id="PF07715"/>
    </source>
</evidence>
<evidence type="ECO:0000259" key="14">
    <source>
        <dbReference type="Pfam" id="PF00593"/>
    </source>
</evidence>
<evidence type="ECO:0000256" key="12">
    <source>
        <dbReference type="RuleBase" id="RU003357"/>
    </source>
</evidence>
<evidence type="ECO:0000256" key="10">
    <source>
        <dbReference type="ARBA" id="ARBA00023237"/>
    </source>
</evidence>
<reference evidence="16 17" key="1">
    <citation type="submission" date="2022-03" db="EMBL/GenBank/DDBJ databases">
        <title>Complete genome sequence of Lysobacter capsici VKM B-2533 and Lysobacter gummosus 10.1.1, promising sources of lytic agents.</title>
        <authorList>
            <person name="Tarlachkov S.V."/>
            <person name="Kudryakova I.V."/>
            <person name="Afoshin A.S."/>
            <person name="Leontyevskaya E.A."/>
            <person name="Leontyevskaya N.V."/>
        </authorList>
    </citation>
    <scope>NUCLEOTIDE SEQUENCE [LARGE SCALE GENOMIC DNA]</scope>
    <source>
        <strain evidence="16 17">10.1.1</strain>
    </source>
</reference>
<dbReference type="Gene3D" id="2.40.170.20">
    <property type="entry name" value="TonB-dependent receptor, beta-barrel domain"/>
    <property type="match status" value="1"/>
</dbReference>
<dbReference type="PANTHER" id="PTHR30069">
    <property type="entry name" value="TONB-DEPENDENT OUTER MEMBRANE RECEPTOR"/>
    <property type="match status" value="1"/>
</dbReference>
<keyword evidence="2 11" id="KW-0813">Transport</keyword>
<evidence type="ECO:0000256" key="1">
    <source>
        <dbReference type="ARBA" id="ARBA00004571"/>
    </source>
</evidence>
<keyword evidence="6" id="KW-0406">Ion transport</keyword>
<dbReference type="Pfam" id="PF07715">
    <property type="entry name" value="Plug"/>
    <property type="match status" value="1"/>
</dbReference>
<protein>
    <submittedName>
        <fullName evidence="16">TonB-dependent vitamin B12 receptor</fullName>
    </submittedName>
</protein>
<dbReference type="InterPro" id="IPR037066">
    <property type="entry name" value="Plug_dom_sf"/>
</dbReference>
<dbReference type="InterPro" id="IPR010101">
    <property type="entry name" value="B12_transptr_BtuB"/>
</dbReference>
<evidence type="ECO:0000256" key="13">
    <source>
        <dbReference type="SAM" id="SignalP"/>
    </source>
</evidence>
<dbReference type="Gene3D" id="2.170.130.10">
    <property type="entry name" value="TonB-dependent receptor, plug domain"/>
    <property type="match status" value="1"/>
</dbReference>
<evidence type="ECO:0000256" key="3">
    <source>
        <dbReference type="ARBA" id="ARBA00022452"/>
    </source>
</evidence>
<gene>
    <name evidence="16" type="primary">btuB</name>
    <name evidence="16" type="ORF">MOV92_18670</name>
</gene>
<comment type="similarity">
    <text evidence="11 12">Belongs to the TonB-dependent receptor family.</text>
</comment>
<dbReference type="EMBL" id="CP093547">
    <property type="protein sequence ID" value="UNP32172.1"/>
    <property type="molecule type" value="Genomic_DNA"/>
</dbReference>
<dbReference type="NCBIfam" id="TIGR01779">
    <property type="entry name" value="TonB-B12"/>
    <property type="match status" value="1"/>
</dbReference>
<feature type="signal peptide" evidence="13">
    <location>
        <begin position="1"/>
        <end position="35"/>
    </location>
</feature>
<proteinExistence type="inferred from homology"/>
<dbReference type="InterPro" id="IPR000531">
    <property type="entry name" value="Beta-barrel_TonB"/>
</dbReference>